<sequence>MARRLDRKWRPPLLLVLGGALAAVLTLPILGLFALRMLAPDWGFRLAALTIGAVVLLATAVLAFLLWRLLLRPIQALARRAARIRAGHAVGDQVLKHFGTQELRDLGQSVLDMGATLQNRESTIRSFTDHVTHELKTPLTAIKGAGEMLEDGEPADPRLLATIRAAVAQMERQLVALRRVAAAREPMAGGRATLDDLAADLRAAHPGLELVIDGGQVALPIAPARLEAALTQLLANAAQHGAGRVVMVAGETPELIVEDDGPGISEGNRDRIFAPFFTTRRETGGTGMGLNIAQAILQAQGAEIILLPERPGAAFLIRF</sequence>
<keyword evidence="6 11" id="KW-0812">Transmembrane</keyword>
<evidence type="ECO:0000256" key="10">
    <source>
        <dbReference type="ARBA" id="ARBA00023136"/>
    </source>
</evidence>
<gene>
    <name evidence="14" type="ORF">GCM10007315_16690</name>
</gene>
<dbReference type="InterPro" id="IPR003594">
    <property type="entry name" value="HATPase_dom"/>
</dbReference>
<dbReference type="InterPro" id="IPR005467">
    <property type="entry name" value="His_kinase_dom"/>
</dbReference>
<keyword evidence="7 14" id="KW-0418">Kinase</keyword>
<feature type="domain" description="HAMP" evidence="13">
    <location>
        <begin position="68"/>
        <end position="122"/>
    </location>
</feature>
<dbReference type="RefSeq" id="WP_189411175.1">
    <property type="nucleotide sequence ID" value="NZ_BMYJ01000004.1"/>
</dbReference>
<evidence type="ECO:0000256" key="3">
    <source>
        <dbReference type="ARBA" id="ARBA00012438"/>
    </source>
</evidence>
<evidence type="ECO:0000313" key="15">
    <source>
        <dbReference type="Proteomes" id="UP000638981"/>
    </source>
</evidence>
<evidence type="ECO:0000256" key="8">
    <source>
        <dbReference type="ARBA" id="ARBA00022989"/>
    </source>
</evidence>
<dbReference type="PROSITE" id="PS50885">
    <property type="entry name" value="HAMP"/>
    <property type="match status" value="1"/>
</dbReference>
<comment type="subcellular location">
    <subcellularLocation>
        <location evidence="2">Membrane</location>
    </subcellularLocation>
</comment>
<dbReference type="Pfam" id="PF00512">
    <property type="entry name" value="HisKA"/>
    <property type="match status" value="1"/>
</dbReference>
<dbReference type="SMART" id="SM00388">
    <property type="entry name" value="HisKA"/>
    <property type="match status" value="1"/>
</dbReference>
<proteinExistence type="predicted"/>
<dbReference type="Proteomes" id="UP000638981">
    <property type="component" value="Unassembled WGS sequence"/>
</dbReference>
<reference evidence="14" key="1">
    <citation type="journal article" date="2014" name="Int. J. Syst. Evol. Microbiol.">
        <title>Complete genome sequence of Corynebacterium casei LMG S-19264T (=DSM 44701T), isolated from a smear-ripened cheese.</title>
        <authorList>
            <consortium name="US DOE Joint Genome Institute (JGI-PGF)"/>
            <person name="Walter F."/>
            <person name="Albersmeier A."/>
            <person name="Kalinowski J."/>
            <person name="Ruckert C."/>
        </authorList>
    </citation>
    <scope>NUCLEOTIDE SEQUENCE</scope>
    <source>
        <strain evidence="14">KCTC 23310</strain>
    </source>
</reference>
<keyword evidence="10 11" id="KW-0472">Membrane</keyword>
<dbReference type="PRINTS" id="PR00344">
    <property type="entry name" value="BCTRLSENSOR"/>
</dbReference>
<dbReference type="GO" id="GO:0016020">
    <property type="term" value="C:membrane"/>
    <property type="evidence" value="ECO:0007669"/>
    <property type="project" value="UniProtKB-SubCell"/>
</dbReference>
<dbReference type="AlphaFoldDB" id="A0A918WLM2"/>
<dbReference type="EMBL" id="BMYJ01000004">
    <property type="protein sequence ID" value="GHC54442.1"/>
    <property type="molecule type" value="Genomic_DNA"/>
</dbReference>
<name>A0A918WLM2_9RHOB</name>
<evidence type="ECO:0000256" key="1">
    <source>
        <dbReference type="ARBA" id="ARBA00000085"/>
    </source>
</evidence>
<dbReference type="Pfam" id="PF00672">
    <property type="entry name" value="HAMP"/>
    <property type="match status" value="1"/>
</dbReference>
<evidence type="ECO:0000256" key="6">
    <source>
        <dbReference type="ARBA" id="ARBA00022692"/>
    </source>
</evidence>
<evidence type="ECO:0000256" key="5">
    <source>
        <dbReference type="ARBA" id="ARBA00022679"/>
    </source>
</evidence>
<evidence type="ECO:0000256" key="11">
    <source>
        <dbReference type="SAM" id="Phobius"/>
    </source>
</evidence>
<dbReference type="Pfam" id="PF02518">
    <property type="entry name" value="HATPase_c"/>
    <property type="match status" value="1"/>
</dbReference>
<dbReference type="GO" id="GO:0000155">
    <property type="term" value="F:phosphorelay sensor kinase activity"/>
    <property type="evidence" value="ECO:0007669"/>
    <property type="project" value="InterPro"/>
</dbReference>
<dbReference type="PROSITE" id="PS50109">
    <property type="entry name" value="HIS_KIN"/>
    <property type="match status" value="1"/>
</dbReference>
<organism evidence="14 15">
    <name type="scientific">Neogemmobacter tilapiae</name>
    <dbReference type="NCBI Taxonomy" id="875041"/>
    <lineage>
        <taxon>Bacteria</taxon>
        <taxon>Pseudomonadati</taxon>
        <taxon>Pseudomonadota</taxon>
        <taxon>Alphaproteobacteria</taxon>
        <taxon>Rhodobacterales</taxon>
        <taxon>Paracoccaceae</taxon>
        <taxon>Neogemmobacter</taxon>
    </lineage>
</organism>
<dbReference type="Gene3D" id="3.30.565.10">
    <property type="entry name" value="Histidine kinase-like ATPase, C-terminal domain"/>
    <property type="match status" value="1"/>
</dbReference>
<keyword evidence="15" id="KW-1185">Reference proteome</keyword>
<keyword evidence="8 11" id="KW-1133">Transmembrane helix</keyword>
<dbReference type="InterPro" id="IPR050428">
    <property type="entry name" value="TCS_sensor_his_kinase"/>
</dbReference>
<dbReference type="PANTHER" id="PTHR45436:SF5">
    <property type="entry name" value="SENSOR HISTIDINE KINASE TRCS"/>
    <property type="match status" value="1"/>
</dbReference>
<evidence type="ECO:0000256" key="9">
    <source>
        <dbReference type="ARBA" id="ARBA00023012"/>
    </source>
</evidence>
<dbReference type="SUPFAM" id="SSF47384">
    <property type="entry name" value="Homodimeric domain of signal transducing histidine kinase"/>
    <property type="match status" value="1"/>
</dbReference>
<evidence type="ECO:0000259" key="12">
    <source>
        <dbReference type="PROSITE" id="PS50109"/>
    </source>
</evidence>
<keyword evidence="5" id="KW-0808">Transferase</keyword>
<reference evidence="14" key="2">
    <citation type="submission" date="2020-09" db="EMBL/GenBank/DDBJ databases">
        <authorList>
            <person name="Sun Q."/>
            <person name="Kim S."/>
        </authorList>
    </citation>
    <scope>NUCLEOTIDE SEQUENCE</scope>
    <source>
        <strain evidence="14">KCTC 23310</strain>
    </source>
</reference>
<feature type="transmembrane region" description="Helical" evidence="11">
    <location>
        <begin position="46"/>
        <end position="70"/>
    </location>
</feature>
<dbReference type="SMART" id="SM00387">
    <property type="entry name" value="HATPase_c"/>
    <property type="match status" value="1"/>
</dbReference>
<dbReference type="InterPro" id="IPR004358">
    <property type="entry name" value="Sig_transdc_His_kin-like_C"/>
</dbReference>
<dbReference type="InterPro" id="IPR036097">
    <property type="entry name" value="HisK_dim/P_sf"/>
</dbReference>
<dbReference type="Gene3D" id="1.10.287.130">
    <property type="match status" value="1"/>
</dbReference>
<comment type="caution">
    <text evidence="14">The sequence shown here is derived from an EMBL/GenBank/DDBJ whole genome shotgun (WGS) entry which is preliminary data.</text>
</comment>
<comment type="catalytic activity">
    <reaction evidence="1">
        <text>ATP + protein L-histidine = ADP + protein N-phospho-L-histidine.</text>
        <dbReference type="EC" id="2.7.13.3"/>
    </reaction>
</comment>
<dbReference type="SUPFAM" id="SSF55874">
    <property type="entry name" value="ATPase domain of HSP90 chaperone/DNA topoisomerase II/histidine kinase"/>
    <property type="match status" value="1"/>
</dbReference>
<evidence type="ECO:0000256" key="7">
    <source>
        <dbReference type="ARBA" id="ARBA00022777"/>
    </source>
</evidence>
<evidence type="ECO:0000259" key="13">
    <source>
        <dbReference type="PROSITE" id="PS50885"/>
    </source>
</evidence>
<dbReference type="Gene3D" id="6.10.340.10">
    <property type="match status" value="1"/>
</dbReference>
<dbReference type="InterPro" id="IPR003660">
    <property type="entry name" value="HAMP_dom"/>
</dbReference>
<feature type="transmembrane region" description="Helical" evidence="11">
    <location>
        <begin position="12"/>
        <end position="34"/>
    </location>
</feature>
<protein>
    <recommendedName>
        <fullName evidence="3">histidine kinase</fullName>
        <ecNumber evidence="3">2.7.13.3</ecNumber>
    </recommendedName>
</protein>
<dbReference type="PANTHER" id="PTHR45436">
    <property type="entry name" value="SENSOR HISTIDINE KINASE YKOH"/>
    <property type="match status" value="1"/>
</dbReference>
<keyword evidence="4" id="KW-0597">Phosphoprotein</keyword>
<evidence type="ECO:0000256" key="4">
    <source>
        <dbReference type="ARBA" id="ARBA00022553"/>
    </source>
</evidence>
<dbReference type="CDD" id="cd00082">
    <property type="entry name" value="HisKA"/>
    <property type="match status" value="1"/>
</dbReference>
<dbReference type="InterPro" id="IPR003661">
    <property type="entry name" value="HisK_dim/P_dom"/>
</dbReference>
<evidence type="ECO:0000256" key="2">
    <source>
        <dbReference type="ARBA" id="ARBA00004370"/>
    </source>
</evidence>
<dbReference type="InterPro" id="IPR036890">
    <property type="entry name" value="HATPase_C_sf"/>
</dbReference>
<dbReference type="EC" id="2.7.13.3" evidence="3"/>
<feature type="domain" description="Histidine kinase" evidence="12">
    <location>
        <begin position="130"/>
        <end position="319"/>
    </location>
</feature>
<accession>A0A918WLM2</accession>
<keyword evidence="9" id="KW-0902">Two-component regulatory system</keyword>
<evidence type="ECO:0000313" key="14">
    <source>
        <dbReference type="EMBL" id="GHC54442.1"/>
    </source>
</evidence>